<dbReference type="SUPFAM" id="SSF55347">
    <property type="entry name" value="Glyceraldehyde-3-phosphate dehydrogenase-like, C-terminal domain"/>
    <property type="match status" value="1"/>
</dbReference>
<evidence type="ECO:0000256" key="3">
    <source>
        <dbReference type="ARBA" id="ARBA00023002"/>
    </source>
</evidence>
<keyword evidence="3" id="KW-0560">Oxidoreductase</keyword>
<evidence type="ECO:0000313" key="6">
    <source>
        <dbReference type="Proteomes" id="UP000183400"/>
    </source>
</evidence>
<dbReference type="PANTHER" id="PTHR43331:SF1">
    <property type="entry name" value="HOMOSERINE DEHYDROGENASE"/>
    <property type="match status" value="1"/>
</dbReference>
<organism evidence="5 6">
    <name type="scientific">Ruegeria halocynthiae</name>
    <dbReference type="NCBI Taxonomy" id="985054"/>
    <lineage>
        <taxon>Bacteria</taxon>
        <taxon>Pseudomonadati</taxon>
        <taxon>Pseudomonadota</taxon>
        <taxon>Alphaproteobacteria</taxon>
        <taxon>Rhodobacterales</taxon>
        <taxon>Roseobacteraceae</taxon>
        <taxon>Ruegeria</taxon>
    </lineage>
</organism>
<dbReference type="FunFam" id="3.30.360.10:FF:000005">
    <property type="entry name" value="Homoserine dehydrogenase"/>
    <property type="match status" value="1"/>
</dbReference>
<dbReference type="EC" id="1.1.1.3" evidence="2"/>
<evidence type="ECO:0000256" key="1">
    <source>
        <dbReference type="ARBA" id="ARBA00006753"/>
    </source>
</evidence>
<dbReference type="GO" id="GO:0004412">
    <property type="term" value="F:homoserine dehydrogenase activity"/>
    <property type="evidence" value="ECO:0007669"/>
    <property type="project" value="UniProtKB-EC"/>
</dbReference>
<gene>
    <name evidence="5" type="ORF">SAMN05444358_103292</name>
</gene>
<dbReference type="STRING" id="985054.SAMN05444358_103292"/>
<name>A0A1H2ZMF3_9RHOB</name>
<dbReference type="AlphaFoldDB" id="A0A1H2ZMF3"/>
<proteinExistence type="inferred from homology"/>
<dbReference type="Proteomes" id="UP000183400">
    <property type="component" value="Unassembled WGS sequence"/>
</dbReference>
<comment type="similarity">
    <text evidence="1">Belongs to the homoserine dehydrogenase family.</text>
</comment>
<dbReference type="InterPro" id="IPR001342">
    <property type="entry name" value="HDH_cat"/>
</dbReference>
<dbReference type="Pfam" id="PF00742">
    <property type="entry name" value="Homoserine_dh"/>
    <property type="match status" value="1"/>
</dbReference>
<evidence type="ECO:0000256" key="2">
    <source>
        <dbReference type="ARBA" id="ARBA00013213"/>
    </source>
</evidence>
<sequence length="213" mass="22584">MITLMPAVFGHLKALARKNNAGLRYIATVCGGLPVLNLGDRGLVAGEIKEIRGVFNSTSNFILEQMSQGRSMAEALTTAQELGIAEADPSLVICGWDTAAKLCIIFNCLKNGSTTLADIDVTGIDILSPAIVQKARSDGEVVRLVASASDDALKVAPTVLKNSDFLATVTGWEKGVQLQTDIYGTISAKLWEREPIPTAASIIRDIVTLSAQV</sequence>
<evidence type="ECO:0000313" key="5">
    <source>
        <dbReference type="EMBL" id="SDX18543.1"/>
    </source>
</evidence>
<dbReference type="PANTHER" id="PTHR43331">
    <property type="entry name" value="HOMOSERINE DEHYDROGENASE"/>
    <property type="match status" value="1"/>
</dbReference>
<accession>A0A1H2ZMF3</accession>
<dbReference type="GO" id="GO:0009088">
    <property type="term" value="P:threonine biosynthetic process"/>
    <property type="evidence" value="ECO:0007669"/>
    <property type="project" value="TreeGrafter"/>
</dbReference>
<evidence type="ECO:0000259" key="4">
    <source>
        <dbReference type="Pfam" id="PF00742"/>
    </source>
</evidence>
<dbReference type="EMBL" id="FNNP01000003">
    <property type="protein sequence ID" value="SDX18543.1"/>
    <property type="molecule type" value="Genomic_DNA"/>
</dbReference>
<protein>
    <recommendedName>
        <fullName evidence="2">homoserine dehydrogenase</fullName>
        <ecNumber evidence="2">1.1.1.3</ecNumber>
    </recommendedName>
</protein>
<keyword evidence="6" id="KW-1185">Reference proteome</keyword>
<dbReference type="Gene3D" id="3.30.360.10">
    <property type="entry name" value="Dihydrodipicolinate Reductase, domain 2"/>
    <property type="match status" value="1"/>
</dbReference>
<reference evidence="6" key="1">
    <citation type="submission" date="2016-10" db="EMBL/GenBank/DDBJ databases">
        <authorList>
            <person name="Varghese N."/>
            <person name="Submissions S."/>
        </authorList>
    </citation>
    <scope>NUCLEOTIDE SEQUENCE [LARGE SCALE GENOMIC DNA]</scope>
    <source>
        <strain evidence="6">DSM 27839</strain>
    </source>
</reference>
<feature type="domain" description="Homoserine dehydrogenase catalytic" evidence="4">
    <location>
        <begin position="34"/>
        <end position="207"/>
    </location>
</feature>
<dbReference type="Gene3D" id="3.40.50.720">
    <property type="entry name" value="NAD(P)-binding Rossmann-like Domain"/>
    <property type="match status" value="1"/>
</dbReference>